<feature type="binding site" evidence="7">
    <location>
        <position position="270"/>
    </location>
    <ligand>
        <name>a divalent metal cation</name>
        <dbReference type="ChEBI" id="CHEBI:60240"/>
        <note>ligand shared between dimeric partners</note>
    </ligand>
</feature>
<dbReference type="GO" id="GO:0046872">
    <property type="term" value="F:metal ion binding"/>
    <property type="evidence" value="ECO:0007669"/>
    <property type="project" value="UniProtKB-UniRule"/>
</dbReference>
<dbReference type="InterPro" id="IPR005255">
    <property type="entry name" value="PdxA_fam"/>
</dbReference>
<dbReference type="Pfam" id="PF04166">
    <property type="entry name" value="PdxA"/>
    <property type="match status" value="1"/>
</dbReference>
<comment type="function">
    <text evidence="7">Catalyzes the NAD(P)-dependent oxidation of 4-(phosphooxy)-L-threonine (HTP) into 2-amino-3-oxo-4-(phosphooxy)butyric acid which spontaneously decarboxylates to form 3-amino-2-oxopropyl phosphate (AHAP).</text>
</comment>
<comment type="subcellular location">
    <subcellularLocation>
        <location evidence="7">Cytoplasm</location>
    </subcellularLocation>
</comment>
<keyword evidence="3 7" id="KW-0521">NADP</keyword>
<organism evidence="8">
    <name type="scientific">uncultured Desulfobacterium sp</name>
    <dbReference type="NCBI Taxonomy" id="201089"/>
    <lineage>
        <taxon>Bacteria</taxon>
        <taxon>Pseudomonadati</taxon>
        <taxon>Thermodesulfobacteriota</taxon>
        <taxon>Desulfobacteria</taxon>
        <taxon>Desulfobacterales</taxon>
        <taxon>Desulfobacteriaceae</taxon>
        <taxon>Desulfobacterium</taxon>
        <taxon>environmental samples</taxon>
    </lineage>
</organism>
<evidence type="ECO:0000313" key="8">
    <source>
        <dbReference type="EMBL" id="SPD74864.1"/>
    </source>
</evidence>
<evidence type="ECO:0000256" key="7">
    <source>
        <dbReference type="HAMAP-Rule" id="MF_00536"/>
    </source>
</evidence>
<dbReference type="EC" id="1.1.1.262" evidence="7"/>
<dbReference type="GO" id="GO:0050570">
    <property type="term" value="F:4-hydroxythreonine-4-phosphate dehydrogenase activity"/>
    <property type="evidence" value="ECO:0007669"/>
    <property type="project" value="UniProtKB-UniRule"/>
</dbReference>
<comment type="subunit">
    <text evidence="7">Homodimer.</text>
</comment>
<dbReference type="GO" id="GO:0008615">
    <property type="term" value="P:pyridoxine biosynthetic process"/>
    <property type="evidence" value="ECO:0007669"/>
    <property type="project" value="UniProtKB-UniRule"/>
</dbReference>
<dbReference type="GO" id="GO:0051287">
    <property type="term" value="F:NAD binding"/>
    <property type="evidence" value="ECO:0007669"/>
    <property type="project" value="InterPro"/>
</dbReference>
<gene>
    <name evidence="7 8" type="primary">pdxA</name>
    <name evidence="8" type="ORF">PITCH_A350073</name>
</gene>
<feature type="binding site" evidence="7">
    <location>
        <position position="278"/>
    </location>
    <ligand>
        <name>substrate</name>
    </ligand>
</feature>
<keyword evidence="2 7" id="KW-0479">Metal-binding</keyword>
<dbReference type="PANTHER" id="PTHR30004">
    <property type="entry name" value="4-HYDROXYTHREONINE-4-PHOSPHATE DEHYDROGENASE"/>
    <property type="match status" value="1"/>
</dbReference>
<keyword evidence="4 7" id="KW-0560">Oxidoreductase</keyword>
<comment type="similarity">
    <text evidence="7">Belongs to the PdxA family.</text>
</comment>
<feature type="binding site" evidence="7">
    <location>
        <position position="141"/>
    </location>
    <ligand>
        <name>substrate</name>
    </ligand>
</feature>
<dbReference type="NCBIfam" id="TIGR00557">
    <property type="entry name" value="pdxA"/>
    <property type="match status" value="1"/>
</dbReference>
<evidence type="ECO:0000256" key="3">
    <source>
        <dbReference type="ARBA" id="ARBA00022857"/>
    </source>
</evidence>
<dbReference type="SUPFAM" id="SSF53659">
    <property type="entry name" value="Isocitrate/Isopropylmalate dehydrogenase-like"/>
    <property type="match status" value="1"/>
</dbReference>
<name>A0A445MZC9_9BACT</name>
<accession>A0A445MZC9</accession>
<proteinExistence type="inferred from homology"/>
<dbReference type="InterPro" id="IPR037510">
    <property type="entry name" value="PdxA"/>
</dbReference>
<comment type="miscellaneous">
    <text evidence="7">The active site is located at the dimer interface.</text>
</comment>
<feature type="binding site" evidence="7">
    <location>
        <position position="140"/>
    </location>
    <ligand>
        <name>substrate</name>
    </ligand>
</feature>
<dbReference type="GO" id="GO:0042823">
    <property type="term" value="P:pyridoxal phosphate biosynthetic process"/>
    <property type="evidence" value="ECO:0007669"/>
    <property type="project" value="UniProtKB-UniRule"/>
</dbReference>
<evidence type="ECO:0000256" key="5">
    <source>
        <dbReference type="ARBA" id="ARBA00023027"/>
    </source>
</evidence>
<feature type="binding site" evidence="7">
    <location>
        <position position="215"/>
    </location>
    <ligand>
        <name>a divalent metal cation</name>
        <dbReference type="ChEBI" id="CHEBI:60240"/>
        <note>ligand shared between dimeric partners</note>
    </ligand>
</feature>
<dbReference type="Gene3D" id="3.40.718.10">
    <property type="entry name" value="Isopropylmalate Dehydrogenase"/>
    <property type="match status" value="1"/>
</dbReference>
<keyword evidence="1 7" id="KW-0963">Cytoplasm</keyword>
<dbReference type="AlphaFoldDB" id="A0A445MZC9"/>
<feature type="binding site" evidence="7">
    <location>
        <position position="170"/>
    </location>
    <ligand>
        <name>a divalent metal cation</name>
        <dbReference type="ChEBI" id="CHEBI:60240"/>
        <note>ligand shared between dimeric partners</note>
    </ligand>
</feature>
<evidence type="ECO:0000256" key="6">
    <source>
        <dbReference type="ARBA" id="ARBA00023096"/>
    </source>
</evidence>
<evidence type="ECO:0000256" key="2">
    <source>
        <dbReference type="ARBA" id="ARBA00022723"/>
    </source>
</evidence>
<dbReference type="HAMAP" id="MF_00536">
    <property type="entry name" value="PdxA"/>
    <property type="match status" value="1"/>
</dbReference>
<dbReference type="NCBIfam" id="NF003699">
    <property type="entry name" value="PRK05312.1"/>
    <property type="match status" value="1"/>
</dbReference>
<comment type="pathway">
    <text evidence="7">Cofactor biosynthesis; pyridoxine 5'-phosphate biosynthesis; pyridoxine 5'-phosphate from D-erythrose 4-phosphate: step 4/5.</text>
</comment>
<dbReference type="UniPathway" id="UPA00244">
    <property type="reaction ID" value="UER00312"/>
</dbReference>
<dbReference type="EMBL" id="OJIN01000176">
    <property type="protein sequence ID" value="SPD74864.1"/>
    <property type="molecule type" value="Genomic_DNA"/>
</dbReference>
<keyword evidence="6 7" id="KW-0664">Pyridoxine biosynthesis</keyword>
<feature type="binding site" evidence="7">
    <location>
        <position position="287"/>
    </location>
    <ligand>
        <name>substrate</name>
    </ligand>
</feature>
<dbReference type="PANTHER" id="PTHR30004:SF6">
    <property type="entry name" value="D-THREONATE 4-PHOSPHATE DEHYDROGENASE"/>
    <property type="match status" value="1"/>
</dbReference>
<evidence type="ECO:0000256" key="4">
    <source>
        <dbReference type="ARBA" id="ARBA00023002"/>
    </source>
</evidence>
<comment type="cofactor">
    <cofactor evidence="7">
        <name>a divalent metal cation</name>
        <dbReference type="ChEBI" id="CHEBI:60240"/>
    </cofactor>
    <text evidence="7">Binds 1 divalent metal cation per subunit.</text>
</comment>
<keyword evidence="5 7" id="KW-0520">NAD</keyword>
<protein>
    <recommendedName>
        <fullName evidence="7">4-hydroxythreonine-4-phosphate dehydrogenase</fullName>
        <ecNumber evidence="7">1.1.1.262</ecNumber>
    </recommendedName>
    <alternativeName>
        <fullName evidence="7">4-(phosphohydroxy)-L-threonine dehydrogenase</fullName>
    </alternativeName>
</protein>
<feature type="binding site" evidence="7">
    <location>
        <position position="296"/>
    </location>
    <ligand>
        <name>substrate</name>
    </ligand>
</feature>
<reference evidence="8" key="1">
    <citation type="submission" date="2018-01" db="EMBL/GenBank/DDBJ databases">
        <authorList>
            <person name="Regsiter A."/>
            <person name="William W."/>
        </authorList>
    </citation>
    <scope>NUCLEOTIDE SEQUENCE</scope>
    <source>
        <strain evidence="8">TRIP AH-1</strain>
    </source>
</reference>
<sequence>MHERPLVGITMGDPAGVGPEIIVKTLADGDIYADCRPVVLGDPGVLSSVLAIITADLSLNIISDPSDARSAPGLIDVMALSRLNKEHMQPGMPTVAGARAMVEYIYRAVDLIQKGRLAAMATCPINKALMHQAGFNYDGHTELIAHLTDCDQYVMMLAGQRLRVALVTIHCALREVPINLTTDMVYKTIMITAKALRDDFGIKNARLAVAALNPHAGEGGIFGDEEERIISPAVKKAVTDGYDLVGPLPADTLFFKAISGQFDAVVVMYHDQGLIPLKLMHFSDAVNVTLGLPIVRTSVDHGTAYDIAGTGKADEKSLSAAIRLAVTIASNRKATSYGK</sequence>
<evidence type="ECO:0000256" key="1">
    <source>
        <dbReference type="ARBA" id="ARBA00022490"/>
    </source>
</evidence>
<comment type="catalytic activity">
    <reaction evidence="7">
        <text>4-(phosphooxy)-L-threonine + NAD(+) = 3-amino-2-oxopropyl phosphate + CO2 + NADH</text>
        <dbReference type="Rhea" id="RHEA:32275"/>
        <dbReference type="ChEBI" id="CHEBI:16526"/>
        <dbReference type="ChEBI" id="CHEBI:57279"/>
        <dbReference type="ChEBI" id="CHEBI:57540"/>
        <dbReference type="ChEBI" id="CHEBI:57945"/>
        <dbReference type="ChEBI" id="CHEBI:58452"/>
        <dbReference type="EC" id="1.1.1.262"/>
    </reaction>
</comment>
<dbReference type="GO" id="GO:0005737">
    <property type="term" value="C:cytoplasm"/>
    <property type="evidence" value="ECO:0007669"/>
    <property type="project" value="UniProtKB-SubCell"/>
</dbReference>